<reference evidence="2" key="1">
    <citation type="submission" date="2009-09" db="EMBL/GenBank/DDBJ databases">
        <title>The complete chromosome of Sebaldella termitidis ATCC 33386.</title>
        <authorList>
            <consortium name="US DOE Joint Genome Institute (JGI-PGF)"/>
            <person name="Lucas S."/>
            <person name="Copeland A."/>
            <person name="Lapidus A."/>
            <person name="Glavina del Rio T."/>
            <person name="Dalin E."/>
            <person name="Tice H."/>
            <person name="Bruce D."/>
            <person name="Goodwin L."/>
            <person name="Pitluck S."/>
            <person name="Kyrpides N."/>
            <person name="Mavromatis K."/>
            <person name="Ivanova N."/>
            <person name="Mikhailova N."/>
            <person name="Sims D."/>
            <person name="Meincke L."/>
            <person name="Brettin T."/>
            <person name="Detter J.C."/>
            <person name="Han C."/>
            <person name="Larimer F."/>
            <person name="Land M."/>
            <person name="Hauser L."/>
            <person name="Markowitz V."/>
            <person name="Cheng J.F."/>
            <person name="Hugenholtz P."/>
            <person name="Woyke T."/>
            <person name="Wu D."/>
            <person name="Eisen J.A."/>
        </authorList>
    </citation>
    <scope>NUCLEOTIDE SEQUENCE [LARGE SCALE GENOMIC DNA]</scope>
    <source>
        <strain evidence="2">ATCC 33386 / NCTC 11300</strain>
    </source>
</reference>
<reference evidence="1 2" key="2">
    <citation type="journal article" date="2010" name="Stand. Genomic Sci.">
        <title>Complete genome sequence of Sebaldella termitidis type strain (NCTC 11300).</title>
        <authorList>
            <person name="Harmon-Smith M."/>
            <person name="Celia L."/>
            <person name="Chertkov O."/>
            <person name="Lapidus A."/>
            <person name="Copeland A."/>
            <person name="Glavina Del Rio T."/>
            <person name="Nolan M."/>
            <person name="Lucas S."/>
            <person name="Tice H."/>
            <person name="Cheng J.F."/>
            <person name="Han C."/>
            <person name="Detter J.C."/>
            <person name="Bruce D."/>
            <person name="Goodwin L."/>
            <person name="Pitluck S."/>
            <person name="Pati A."/>
            <person name="Liolios K."/>
            <person name="Ivanova N."/>
            <person name="Mavromatis K."/>
            <person name="Mikhailova N."/>
            <person name="Chen A."/>
            <person name="Palaniappan K."/>
            <person name="Land M."/>
            <person name="Hauser L."/>
            <person name="Chang Y.J."/>
            <person name="Jeffries C.D."/>
            <person name="Brettin T."/>
            <person name="Goker M."/>
            <person name="Beck B."/>
            <person name="Bristow J."/>
            <person name="Eisen J.A."/>
            <person name="Markowitz V."/>
            <person name="Hugenholtz P."/>
            <person name="Kyrpides N.C."/>
            <person name="Klenk H.P."/>
            <person name="Chen F."/>
        </authorList>
    </citation>
    <scope>NUCLEOTIDE SEQUENCE [LARGE SCALE GENOMIC DNA]</scope>
    <source>
        <strain evidence="2">ATCC 33386 / NCTC 11300</strain>
    </source>
</reference>
<evidence type="ECO:0000313" key="2">
    <source>
        <dbReference type="Proteomes" id="UP000000845"/>
    </source>
</evidence>
<gene>
    <name evidence="1" type="ordered locus">Sterm_0058</name>
</gene>
<dbReference type="RefSeq" id="WP_012859546.1">
    <property type="nucleotide sequence ID" value="NC_013517.1"/>
</dbReference>
<protein>
    <submittedName>
        <fullName evidence="1">Uncharacterized protein</fullName>
    </submittedName>
</protein>
<evidence type="ECO:0000313" key="1">
    <source>
        <dbReference type="EMBL" id="ACZ06946.1"/>
    </source>
</evidence>
<name>D1AJN9_SEBTE</name>
<proteinExistence type="predicted"/>
<organism evidence="1 2">
    <name type="scientific">Sebaldella termitidis (strain ATCC 33386 / NCTC 11300)</name>
    <dbReference type="NCBI Taxonomy" id="526218"/>
    <lineage>
        <taxon>Bacteria</taxon>
        <taxon>Fusobacteriati</taxon>
        <taxon>Fusobacteriota</taxon>
        <taxon>Fusobacteriia</taxon>
        <taxon>Fusobacteriales</taxon>
        <taxon>Leptotrichiaceae</taxon>
        <taxon>Sebaldella</taxon>
    </lineage>
</organism>
<dbReference type="STRING" id="526218.Sterm_0058"/>
<accession>D1AJN9</accession>
<keyword evidence="2" id="KW-1185">Reference proteome</keyword>
<dbReference type="EMBL" id="CP001739">
    <property type="protein sequence ID" value="ACZ06946.1"/>
    <property type="molecule type" value="Genomic_DNA"/>
</dbReference>
<sequence length="437" mass="49974">MGVIKDSINKGFTVGDVTTTDFDDEAKIKVKEYYELDKLERKKMLELAGNVDLELAKRDIKIGILEEKIENVGENNGGSSETEMKTYYPPSENSYYLLYRKLITKAELDEKCKLTMDKYNNMSIYEKSNFDYTLGDQFGYELPVTLEKIEKFINGKPIGEAQKNLMYICKNFAECIDLNTDLNLEFYKTSFSNEYINESWSYYKLFLPKLKIYISTGGELIFSENEAFGVWKVSDKKGGIVYEGSSGCPVIIGYIAFENGDYEITISLNSNYKSHYLLKTNVEAEEISSLPNMRKNLKLQTEIISTSISYNSVWGYTPINIGRYLSSIPLEKIQAFSIDNTVGTQVNEVNIRLCLKEDITITADSFSDKKFEIFKNLSFSNINEVLDIELIGNNNEIVKGMLTRLNLSIIVPKGESLTLKKGTTYKYRKSYINTFKL</sequence>
<dbReference type="Proteomes" id="UP000000845">
    <property type="component" value="Chromosome"/>
</dbReference>
<dbReference type="HOGENOM" id="CLU_626838_0_0_0"/>
<dbReference type="AlphaFoldDB" id="D1AJN9"/>
<dbReference type="KEGG" id="str:Sterm_0058"/>